<accession>A0ABD6B5D3</accession>
<evidence type="ECO:0000313" key="3">
    <source>
        <dbReference type="Proteomes" id="UP001597111"/>
    </source>
</evidence>
<reference evidence="2 3" key="1">
    <citation type="journal article" date="2019" name="Int. J. Syst. Evol. Microbiol.">
        <title>The Global Catalogue of Microorganisms (GCM) 10K type strain sequencing project: providing services to taxonomists for standard genome sequencing and annotation.</title>
        <authorList>
            <consortium name="The Broad Institute Genomics Platform"/>
            <consortium name="The Broad Institute Genome Sequencing Center for Infectious Disease"/>
            <person name="Wu L."/>
            <person name="Ma J."/>
        </authorList>
    </citation>
    <scope>NUCLEOTIDE SEQUENCE [LARGE SCALE GENOMIC DNA]</scope>
    <source>
        <strain evidence="2 3">CGMCC 1.12285</strain>
    </source>
</reference>
<protein>
    <submittedName>
        <fullName evidence="2">LVIVD repeat-containing protein</fullName>
    </submittedName>
</protein>
<evidence type="ECO:0000256" key="1">
    <source>
        <dbReference type="SAM" id="MobiDB-lite"/>
    </source>
</evidence>
<proteinExistence type="predicted"/>
<organism evidence="2 3">
    <name type="scientific">Halolamina salina</name>
    <dbReference type="NCBI Taxonomy" id="1220023"/>
    <lineage>
        <taxon>Archaea</taxon>
        <taxon>Methanobacteriati</taxon>
        <taxon>Methanobacteriota</taxon>
        <taxon>Stenosarchaea group</taxon>
        <taxon>Halobacteria</taxon>
        <taxon>Halobacteriales</taxon>
        <taxon>Haloferacaceae</taxon>
    </lineage>
</organism>
<gene>
    <name evidence="2" type="ORF">ACFR9S_05065</name>
</gene>
<name>A0ABD6B5D3_9EURY</name>
<keyword evidence="3" id="KW-1185">Reference proteome</keyword>
<dbReference type="InterPro" id="IPR011047">
    <property type="entry name" value="Quinoprotein_ADH-like_sf"/>
</dbReference>
<dbReference type="Pfam" id="PF08309">
    <property type="entry name" value="LVIVD"/>
    <property type="match status" value="2"/>
</dbReference>
<dbReference type="AlphaFoldDB" id="A0ABD6B5D3"/>
<dbReference type="RefSeq" id="WP_379818193.1">
    <property type="nucleotide sequence ID" value="NZ_JBHUDH010000039.1"/>
</dbReference>
<dbReference type="EMBL" id="JBHUDH010000039">
    <property type="protein sequence ID" value="MFD1525676.1"/>
    <property type="molecule type" value="Genomic_DNA"/>
</dbReference>
<comment type="caution">
    <text evidence="2">The sequence shown here is derived from an EMBL/GenBank/DDBJ whole genome shotgun (WGS) entry which is preliminary data.</text>
</comment>
<evidence type="ECO:0000313" key="2">
    <source>
        <dbReference type="EMBL" id="MFD1525676.1"/>
    </source>
</evidence>
<sequence length="479" mass="51401">MHRRQFLRAAGCAIPAVGALPATVSAAQSPFEPLGSVSITGATEAVVGPKNETAYVATQDGFAVVDISTPSEPAVLQRRTGLLAEREGGPMQEILDVKATGDLLLVACPANGHEEPVVEGFLLYDVTDPKDPERVAFHETEFPIHNAALTEERAYLVNGSEVVIVGVADEPTELGRWAPRDADPAWAEVDGLLRFAHDVYAQGDRAYVVEWDAGTFILDVSDPAAPTAVTRIGGRSPETLAEIPGEDAVVHSLSMPGNHHTAAVNDDASLLVLNKEAWPTELTEGTDIQPLGEVELWDVREETEPERLATIEAPDSRNPEKGEINTTPHNFEIRGDRLYSSWYDGGVKIHDVSDPRNPALLAWWRDPHEWTFWTAQYATEEFFVASSHSRGRYNAGKGALVTFPNRAGEQASPPALTDTETPTPTAEPTPSSTPDSPTSSSIPPTSTPAADSESVSAPGFGLLGAAGAISLATWRRLRD</sequence>
<dbReference type="InterPro" id="IPR013211">
    <property type="entry name" value="LVIVD"/>
</dbReference>
<dbReference type="SUPFAM" id="SSF50998">
    <property type="entry name" value="Quinoprotein alcohol dehydrogenase-like"/>
    <property type="match status" value="1"/>
</dbReference>
<feature type="compositionally biased region" description="Low complexity" evidence="1">
    <location>
        <begin position="413"/>
        <end position="458"/>
    </location>
</feature>
<feature type="region of interest" description="Disordered" evidence="1">
    <location>
        <begin position="404"/>
        <end position="458"/>
    </location>
</feature>
<dbReference type="Proteomes" id="UP001597111">
    <property type="component" value="Unassembled WGS sequence"/>
</dbReference>